<reference evidence="2" key="1">
    <citation type="submission" date="2023-04" db="EMBL/GenBank/DDBJ databases">
        <title>Phytophthora lilii NBRC 32176.</title>
        <authorList>
            <person name="Ichikawa N."/>
            <person name="Sato H."/>
            <person name="Tonouchi N."/>
        </authorList>
    </citation>
    <scope>NUCLEOTIDE SEQUENCE</scope>
    <source>
        <strain evidence="2">NBRC 32176</strain>
    </source>
</reference>
<feature type="region of interest" description="Disordered" evidence="1">
    <location>
        <begin position="1"/>
        <end position="21"/>
    </location>
</feature>
<gene>
    <name evidence="2" type="ORF">Plil01_001794800</name>
</gene>
<name>A0A9W6YIR6_9STRA</name>
<organism evidence="2 3">
    <name type="scientific">Phytophthora lilii</name>
    <dbReference type="NCBI Taxonomy" id="2077276"/>
    <lineage>
        <taxon>Eukaryota</taxon>
        <taxon>Sar</taxon>
        <taxon>Stramenopiles</taxon>
        <taxon>Oomycota</taxon>
        <taxon>Peronosporomycetes</taxon>
        <taxon>Peronosporales</taxon>
        <taxon>Peronosporaceae</taxon>
        <taxon>Phytophthora</taxon>
    </lineage>
</organism>
<dbReference type="Proteomes" id="UP001165083">
    <property type="component" value="Unassembled WGS sequence"/>
</dbReference>
<comment type="caution">
    <text evidence="2">The sequence shown here is derived from an EMBL/GenBank/DDBJ whole genome shotgun (WGS) entry which is preliminary data.</text>
</comment>
<proteinExistence type="predicted"/>
<evidence type="ECO:0000313" key="3">
    <source>
        <dbReference type="Proteomes" id="UP001165083"/>
    </source>
</evidence>
<dbReference type="OrthoDB" id="124027at2759"/>
<protein>
    <submittedName>
        <fullName evidence="2">Unnamed protein product</fullName>
    </submittedName>
</protein>
<dbReference type="EMBL" id="BSXW01012456">
    <property type="protein sequence ID" value="GMF65258.1"/>
    <property type="molecule type" value="Genomic_DNA"/>
</dbReference>
<accession>A0A9W6YIR6</accession>
<evidence type="ECO:0000256" key="1">
    <source>
        <dbReference type="SAM" id="MobiDB-lite"/>
    </source>
</evidence>
<evidence type="ECO:0000313" key="2">
    <source>
        <dbReference type="EMBL" id="GMF65258.1"/>
    </source>
</evidence>
<sequence>MTKKKEKREEFTMNYAGSGRNKKETRKWLQLWRNENEPLSSVAAKLGVHSLPHDVAIKSENWGAFVKYRKMVNLAESGRNYAFFGTGYQTEKKTKEHLLKWLLRASL</sequence>
<dbReference type="AlphaFoldDB" id="A0A9W6YIR6"/>
<keyword evidence="3" id="KW-1185">Reference proteome</keyword>